<dbReference type="AlphaFoldDB" id="A0A9P4J8L6"/>
<evidence type="ECO:0000313" key="3">
    <source>
        <dbReference type="Proteomes" id="UP000799439"/>
    </source>
</evidence>
<dbReference type="Proteomes" id="UP000799439">
    <property type="component" value="Unassembled WGS sequence"/>
</dbReference>
<feature type="compositionally biased region" description="Polar residues" evidence="1">
    <location>
        <begin position="188"/>
        <end position="209"/>
    </location>
</feature>
<keyword evidence="3" id="KW-1185">Reference proteome</keyword>
<name>A0A9P4J8L6_9PEZI</name>
<dbReference type="OrthoDB" id="3928448at2759"/>
<protein>
    <submittedName>
        <fullName evidence="2">Uncharacterized protein</fullName>
    </submittedName>
</protein>
<proteinExistence type="predicted"/>
<gene>
    <name evidence="2" type="ORF">K461DRAFT_108340</name>
</gene>
<reference evidence="2" key="1">
    <citation type="journal article" date="2020" name="Stud. Mycol.">
        <title>101 Dothideomycetes genomes: a test case for predicting lifestyles and emergence of pathogens.</title>
        <authorList>
            <person name="Haridas S."/>
            <person name="Albert R."/>
            <person name="Binder M."/>
            <person name="Bloem J."/>
            <person name="Labutti K."/>
            <person name="Salamov A."/>
            <person name="Andreopoulos B."/>
            <person name="Baker S."/>
            <person name="Barry K."/>
            <person name="Bills G."/>
            <person name="Bluhm B."/>
            <person name="Cannon C."/>
            <person name="Castanera R."/>
            <person name="Culley D."/>
            <person name="Daum C."/>
            <person name="Ezra D."/>
            <person name="Gonzalez J."/>
            <person name="Henrissat B."/>
            <person name="Kuo A."/>
            <person name="Liang C."/>
            <person name="Lipzen A."/>
            <person name="Lutzoni F."/>
            <person name="Magnuson J."/>
            <person name="Mondo S."/>
            <person name="Nolan M."/>
            <person name="Ohm R."/>
            <person name="Pangilinan J."/>
            <person name="Park H.-J."/>
            <person name="Ramirez L."/>
            <person name="Alfaro M."/>
            <person name="Sun H."/>
            <person name="Tritt A."/>
            <person name="Yoshinaga Y."/>
            <person name="Zwiers L.-H."/>
            <person name="Turgeon B."/>
            <person name="Goodwin S."/>
            <person name="Spatafora J."/>
            <person name="Crous P."/>
            <person name="Grigoriev I."/>
        </authorList>
    </citation>
    <scope>NUCLEOTIDE SEQUENCE</scope>
    <source>
        <strain evidence="2">CBS 260.36</strain>
    </source>
</reference>
<comment type="caution">
    <text evidence="2">The sequence shown here is derived from an EMBL/GenBank/DDBJ whole genome shotgun (WGS) entry which is preliminary data.</text>
</comment>
<dbReference type="EMBL" id="ML996083">
    <property type="protein sequence ID" value="KAF2155125.1"/>
    <property type="molecule type" value="Genomic_DNA"/>
</dbReference>
<feature type="region of interest" description="Disordered" evidence="1">
    <location>
        <begin position="188"/>
        <end position="265"/>
    </location>
</feature>
<evidence type="ECO:0000313" key="2">
    <source>
        <dbReference type="EMBL" id="KAF2155125.1"/>
    </source>
</evidence>
<evidence type="ECO:0000256" key="1">
    <source>
        <dbReference type="SAM" id="MobiDB-lite"/>
    </source>
</evidence>
<accession>A0A9P4J8L6</accession>
<organism evidence="2 3">
    <name type="scientific">Myriangium duriaei CBS 260.36</name>
    <dbReference type="NCBI Taxonomy" id="1168546"/>
    <lineage>
        <taxon>Eukaryota</taxon>
        <taxon>Fungi</taxon>
        <taxon>Dikarya</taxon>
        <taxon>Ascomycota</taxon>
        <taxon>Pezizomycotina</taxon>
        <taxon>Dothideomycetes</taxon>
        <taxon>Dothideomycetidae</taxon>
        <taxon>Myriangiales</taxon>
        <taxon>Myriangiaceae</taxon>
        <taxon>Myriangium</taxon>
    </lineage>
</organism>
<feature type="compositionally biased region" description="Low complexity" evidence="1">
    <location>
        <begin position="210"/>
        <end position="265"/>
    </location>
</feature>
<sequence>MADSRPRIFFRLLGHSQCVAPAFLILWRRITDKAEPLRSRSDSNIPSYPSLYQSVSHREYFDIASNMAVLRVLTAASFISTALAASTRSVISDVLPQPTCNGVTFATLGTNYCCPGIFEAMDSSNGAFCCVGATNLPAPRFSDCYPHCTSTTSAPALTPASQSCLTTIMVTDSAYSSKVNALGATQTSSNSFGATSPLSGQSSPVVTGNTSSSESSSGSSSGSSGSSKASTTALSGTKTSSGSSSQGSSASGGSSSSSTSASQALAARITSGPMAGAFMVAGGLAAIAAL</sequence>